<gene>
    <name evidence="2" type="ORF">RMR22_03490</name>
</gene>
<dbReference type="EMBL" id="JAVRAF010000001">
    <property type="protein sequence ID" value="MDX8301294.1"/>
    <property type="molecule type" value="Genomic_DNA"/>
</dbReference>
<comment type="caution">
    <text evidence="2">The sequence shown here is derived from an EMBL/GenBank/DDBJ whole genome shotgun (WGS) entry which is preliminary data.</text>
</comment>
<sequence length="697" mass="73640">MDDEERLVILLEARIKDLERNMARASGTTEREFRKMSMSSKRATSQMEEDAKRSTSRINQAMSTVSASIGTMGKAFAGGIAGAIIGQGIAGTIERIREVARGVAEIGDQAKMAGLSLQAFQELRYVAEQNRLGVDSLTDGIKELNLRADEFVATGGGSAAEAFGRLGYSADMLKTKLKDPQALFIEIIGLLGQLDRAAQIRISDELFGGTGGEKFVQLIEQGQVGIRKTIKEARDLGVVMDDEVIARADELDKAFNKITTSVGTGLKTAIVETAAAMQSFIGIYQGWVADYEKRKNAFEAGARMGAMIGTQPDPNRVRTTDKTGRLPEAAPVLPSQEQLSTRYLADYRAELALTNRERSIAAESEKILSDASSKGLAVTKAQAEALAREKVLRDEGEAAAKKSGGARDSAAKRAETEKEKIQELISELEEELRLVGASEGAKRAAAASRHAGAAATEEERARIVQLTEAIYTEEEARSRSQEQAELYHDLTKSGLDDLFSAIESGKSFWQAMGDVAVNSLKRIADTLLDDVLDALFKVNGAAGGSGGGFLSSLFSGIFGGGTGGFTSLPTTGPVPTPRPFAKGGAFANGISGFSNQVVNKPTLFAFAKGAGLMGEAGEEAIMPLSRDSSGRLGVSVNGGSGAGTQSTASGGTSEVVVSLSPELVGQILSQAQNSAVKIVQKNNANKAEQYKNGGTPQ</sequence>
<feature type="region of interest" description="Disordered" evidence="1">
    <location>
        <begin position="394"/>
        <end position="415"/>
    </location>
</feature>
<name>A0AAW9F7I7_9HYPH</name>
<evidence type="ECO:0000313" key="2">
    <source>
        <dbReference type="EMBL" id="MDX8301294.1"/>
    </source>
</evidence>
<protein>
    <recommendedName>
        <fullName evidence="3">Tail tape measure protein</fullName>
    </recommendedName>
</protein>
<accession>A0AAW9F7I7</accession>
<feature type="region of interest" description="Disordered" evidence="1">
    <location>
        <begin position="26"/>
        <end position="57"/>
    </location>
</feature>
<feature type="compositionally biased region" description="Polar residues" evidence="1">
    <location>
        <begin position="37"/>
        <end position="46"/>
    </location>
</feature>
<evidence type="ECO:0008006" key="3">
    <source>
        <dbReference type="Google" id="ProtNLM"/>
    </source>
</evidence>
<proteinExistence type="predicted"/>
<evidence type="ECO:0000256" key="1">
    <source>
        <dbReference type="SAM" id="MobiDB-lite"/>
    </source>
</evidence>
<dbReference type="AlphaFoldDB" id="A0AAW9F7I7"/>
<organism evidence="2">
    <name type="scientific">Agrobacterium rosae</name>
    <dbReference type="NCBI Taxonomy" id="1972867"/>
    <lineage>
        <taxon>Bacteria</taxon>
        <taxon>Pseudomonadati</taxon>
        <taxon>Pseudomonadota</taxon>
        <taxon>Alphaproteobacteria</taxon>
        <taxon>Hyphomicrobiales</taxon>
        <taxon>Rhizobiaceae</taxon>
        <taxon>Rhizobium/Agrobacterium group</taxon>
        <taxon>Agrobacterium</taxon>
    </lineage>
</organism>
<dbReference type="RefSeq" id="WP_320202386.1">
    <property type="nucleotide sequence ID" value="NZ_CP192781.1"/>
</dbReference>
<reference evidence="2" key="1">
    <citation type="journal article" date="2023" name="Phytobiomes J">
        <title>Deciphering the key players within the bacterial microbiota associated with aerial crown gall tumors on rhododendron: Insights into the gallobiome.</title>
        <authorList>
            <person name="Kuzmanovic N."/>
            <person name="Nesme J."/>
            <person name="Wolf J."/>
            <person name="Neumann-Schaal M."/>
            <person name="Petersen J."/>
            <person name="Fernandez-Gnecco G."/>
            <person name="Sproeer C."/>
            <person name="Bunk B."/>
            <person name="Overmann J."/>
            <person name="Sorensen S.J."/>
            <person name="Idczak E."/>
            <person name="Smalla K."/>
        </authorList>
    </citation>
    <scope>NUCLEOTIDE SEQUENCE</scope>
    <source>
        <strain evidence="2">Rho-11.1</strain>
    </source>
</reference>